<keyword evidence="6" id="KW-1185">Reference proteome</keyword>
<evidence type="ECO:0000256" key="2">
    <source>
        <dbReference type="ARBA" id="ARBA00023125"/>
    </source>
</evidence>
<dbReference type="GO" id="GO:0003700">
    <property type="term" value="F:DNA-binding transcription factor activity"/>
    <property type="evidence" value="ECO:0007669"/>
    <property type="project" value="InterPro"/>
</dbReference>
<dbReference type="SMART" id="SM00342">
    <property type="entry name" value="HTH_ARAC"/>
    <property type="match status" value="1"/>
</dbReference>
<dbReference type="GO" id="GO:0005829">
    <property type="term" value="C:cytosol"/>
    <property type="evidence" value="ECO:0007669"/>
    <property type="project" value="TreeGrafter"/>
</dbReference>
<dbReference type="AlphaFoldDB" id="A0A0H4WQR4"/>
<dbReference type="PATRIC" id="fig|1297742.4.peg.850"/>
<dbReference type="Gene3D" id="1.10.10.60">
    <property type="entry name" value="Homeodomain-like"/>
    <property type="match status" value="1"/>
</dbReference>
<proteinExistence type="predicted"/>
<keyword evidence="3" id="KW-0804">Transcription</keyword>
<evidence type="ECO:0000256" key="1">
    <source>
        <dbReference type="ARBA" id="ARBA00023015"/>
    </source>
</evidence>
<dbReference type="Pfam" id="PF12625">
    <property type="entry name" value="Arabinose_bd"/>
    <property type="match status" value="1"/>
</dbReference>
<evidence type="ECO:0000256" key="3">
    <source>
        <dbReference type="ARBA" id="ARBA00023163"/>
    </source>
</evidence>
<reference evidence="5 6" key="1">
    <citation type="journal article" date="2016" name="PLoS ONE">
        <title>Complete Genome Sequence and Comparative Genomics of a Novel Myxobacterium Myxococcus hansupus.</title>
        <authorList>
            <person name="Sharma G."/>
            <person name="Narwani T."/>
            <person name="Subramanian S."/>
        </authorList>
    </citation>
    <scope>NUCLEOTIDE SEQUENCE [LARGE SCALE GENOMIC DNA]</scope>
    <source>
        <strain evidence="6">mixupus</strain>
    </source>
</reference>
<dbReference type="InterPro" id="IPR009057">
    <property type="entry name" value="Homeodomain-like_sf"/>
</dbReference>
<organism evidence="5 6">
    <name type="scientific">Pseudomyxococcus hansupus</name>
    <dbReference type="NCBI Taxonomy" id="1297742"/>
    <lineage>
        <taxon>Bacteria</taxon>
        <taxon>Pseudomonadati</taxon>
        <taxon>Myxococcota</taxon>
        <taxon>Myxococcia</taxon>
        <taxon>Myxococcales</taxon>
        <taxon>Cystobacterineae</taxon>
        <taxon>Myxococcaceae</taxon>
        <taxon>Pseudomyxococcus</taxon>
    </lineage>
</organism>
<dbReference type="KEGG" id="mym:A176_000835"/>
<protein>
    <submittedName>
        <fullName evidence="5">Transcriptional regulator, AraC family</fullName>
    </submittedName>
</protein>
<dbReference type="InterPro" id="IPR020449">
    <property type="entry name" value="Tscrpt_reg_AraC-type_HTH"/>
</dbReference>
<dbReference type="InterPro" id="IPR018060">
    <property type="entry name" value="HTH_AraC"/>
</dbReference>
<sequence length="336" mass="36957">MSGRTVLPAIGRLLALGMDIEPLLKEAGVPRAALEDADARLPHEVALDVWHRAVRLSGDASLGIHAAESVRPGAFDVLDYTLRSSATLGEAWGRLTRYYRLLHDAAQVRLTVSGGLAHLTHALPPSLPPLPRQVAEFILTALMVASRQATGVDLIPSRVSFHHAAPDDVSEHVRVFRCEPRFEQPHNGVSVAQAVLETPLLKADSGLSTVLERHTRELLARLPEVQGLVERVRAHAAEGLASGGATNERIAKRLHMSVRTLHRRMRDEGTSLQEVVDTLRRELALRYLEDRRLAIPEVAYLLGFSEASAFHRAFRRWTGTTPAEHRRAPQAVMGDA</sequence>
<dbReference type="eggNOG" id="COG2207">
    <property type="taxonomic scope" value="Bacteria"/>
</dbReference>
<evidence type="ECO:0000259" key="4">
    <source>
        <dbReference type="PROSITE" id="PS01124"/>
    </source>
</evidence>
<dbReference type="PRINTS" id="PR00032">
    <property type="entry name" value="HTHARAC"/>
</dbReference>
<dbReference type="RefSeq" id="WP_002635891.1">
    <property type="nucleotide sequence ID" value="NZ_CP012109.1"/>
</dbReference>
<dbReference type="Proteomes" id="UP000009026">
    <property type="component" value="Chromosome"/>
</dbReference>
<evidence type="ECO:0000313" key="6">
    <source>
        <dbReference type="Proteomes" id="UP000009026"/>
    </source>
</evidence>
<dbReference type="InterPro" id="IPR032687">
    <property type="entry name" value="AraC-type_N"/>
</dbReference>
<evidence type="ECO:0000313" key="5">
    <source>
        <dbReference type="EMBL" id="AKQ63923.1"/>
    </source>
</evidence>
<dbReference type="OrthoDB" id="9816010at2"/>
<dbReference type="EMBL" id="CP012109">
    <property type="protein sequence ID" value="AKQ63923.1"/>
    <property type="molecule type" value="Genomic_DNA"/>
</dbReference>
<dbReference type="PROSITE" id="PS01124">
    <property type="entry name" value="HTH_ARAC_FAMILY_2"/>
    <property type="match status" value="1"/>
</dbReference>
<dbReference type="PANTHER" id="PTHR47894">
    <property type="entry name" value="HTH-TYPE TRANSCRIPTIONAL REGULATOR GADX"/>
    <property type="match status" value="1"/>
</dbReference>
<accession>A0A0H4WQR4</accession>
<dbReference type="Pfam" id="PF12833">
    <property type="entry name" value="HTH_18"/>
    <property type="match status" value="1"/>
</dbReference>
<keyword evidence="2" id="KW-0238">DNA-binding</keyword>
<dbReference type="GO" id="GO:0000976">
    <property type="term" value="F:transcription cis-regulatory region binding"/>
    <property type="evidence" value="ECO:0007669"/>
    <property type="project" value="TreeGrafter"/>
</dbReference>
<dbReference type="STRING" id="1297742.A176_000835"/>
<gene>
    <name evidence="5" type="ORF">A176_000835</name>
</gene>
<dbReference type="PANTHER" id="PTHR47894:SF1">
    <property type="entry name" value="HTH-TYPE TRANSCRIPTIONAL REGULATOR VQSM"/>
    <property type="match status" value="1"/>
</dbReference>
<feature type="domain" description="HTH araC/xylS-type" evidence="4">
    <location>
        <begin position="230"/>
        <end position="328"/>
    </location>
</feature>
<keyword evidence="1" id="KW-0805">Transcription regulation</keyword>
<dbReference type="SUPFAM" id="SSF46689">
    <property type="entry name" value="Homeodomain-like"/>
    <property type="match status" value="1"/>
</dbReference>
<name>A0A0H4WQR4_9BACT</name>